<dbReference type="Gene3D" id="4.10.240.10">
    <property type="entry name" value="Zn(2)-C6 fungal-type DNA-binding domain"/>
    <property type="match status" value="1"/>
</dbReference>
<evidence type="ECO:0000256" key="2">
    <source>
        <dbReference type="ARBA" id="ARBA00023242"/>
    </source>
</evidence>
<feature type="compositionally biased region" description="Low complexity" evidence="3">
    <location>
        <begin position="1333"/>
        <end position="1342"/>
    </location>
</feature>
<feature type="region of interest" description="Disordered" evidence="3">
    <location>
        <begin position="1294"/>
        <end position="1342"/>
    </location>
</feature>
<accession>A0A369JPI1</accession>
<evidence type="ECO:0000313" key="6">
    <source>
        <dbReference type="Proteomes" id="UP000076154"/>
    </source>
</evidence>
<proteinExistence type="predicted"/>
<dbReference type="GO" id="GO:0008270">
    <property type="term" value="F:zinc ion binding"/>
    <property type="evidence" value="ECO:0007669"/>
    <property type="project" value="InterPro"/>
</dbReference>
<comment type="subcellular location">
    <subcellularLocation>
        <location evidence="1">Nucleus</location>
    </subcellularLocation>
</comment>
<evidence type="ECO:0000259" key="4">
    <source>
        <dbReference type="PROSITE" id="PS50048"/>
    </source>
</evidence>
<keyword evidence="2" id="KW-0539">Nucleus</keyword>
<feature type="compositionally biased region" description="Pro residues" evidence="3">
    <location>
        <begin position="1185"/>
        <end position="1208"/>
    </location>
</feature>
<sequence length="1342" mass="144764">MPAELARELAPGHQESESDMQGQAHNHENQSSTNGNPFTTATMDDPPQQPAPAIAAAPQIRSRITVVCAECKRLKLKCDRRTPCGSCMKRDTVARCIYSPAAAEKVDLHSLNNRLMQVESILAMVTAGKAPPPFQSTYPLAQVPIPTNSKPRAHLATPPLISSISIRSDDLANIWLAQCQLDLYSSGSHPEQVASDSSYVKLEPSPIDILSTPFHENIIVVDDSLTNTTSSSIHRNLPPIHAYYPSSSTAPPDTALPREQGQSTQYTYRAHNPYLSQFSSPSSPFPPQRDYEFPPSTHTPLPLLTSHSPSKPSVTPALLAVLPPPPVRTKLLSRARAAYPHLALVTHWSRIAELADGGEKTTLARAIFGIDSSSKPSNSESTTSTSQTMTALPLFACLCFVLALGALEPNNDLPADPVFLSALGGQALSVWEQYTAGPKEVGRERSDDGGLGKEVERDKEDVDHLVAGLLQVKYLMCTGHRGSTAALEAIFPLVGKLVNEARGLGFGRDPEEDMNMNSKRSAKSDERRRTIWWDIMFYDAFVSDALCQPPLVPLLSYSTRLPAIAQVPSSSASGTSSRKLRPHGADGGDGTDELEFSVEGGEIEDERDKDAWKPPKMNGLPKARMVSKGALVGKGKGKVKASGSTAMVDDIESGFFGVQCRLTRLMQGIKHRLSLPGCECCTCESGSGYTIDQAVKLEGDIRTWVNDLPQPLKLDSGSSDIRLDAEKSAKHAALATELAILANRMIISVYLPLMRPSVESGLSNYAAVHPWSPASRATLDAAEGVVRASRVLQRLLGGASPAASLTMMEEYYPLDKAVLDAVVVCAHSAFGVSKGLTQGKALTEEVGVGLDVIAALGGGSDEETKKIVASLRRKLEGVGRKTEDNALKRKHDLLEGAHGSSHGEQNTMGGMSVDLGSPYESKVGGGAAATQDGHHATSHQEQPRFTPRPSTPQRPSPTSRAKDSFGKTKDKKSGKKASTAYPTVGIRDRGKEGAPWMLKRTSSTSLKTQSVPEPKVAEPMHAPPSFCENVKDYRTPDASQPPPHTTSAQNTATRAIQQVHGYRSRSSSISQGPHPNQTMQPLDYPMPYRGADEQHPNMHINQRRRFSIHDAGHHHQEPSQVQPFASSPISIYNPSQQVPHAGSFEPPRGYDQHRGSFDQNAASSPYPISTPSMSSASSPYGSTSGPPPTPAYGPGPPVESHRPSPPTFGQPQVANPNSQAYYHISSGFDSSSYDGHAQQMGLAVNMTMDPAMSGQQGVDVSPTPIYDKSQMSMYDLKPLGEFGQQDQQQTIHLYQQSAADGSQRQLSIDACNSQPAWSAHPQYPQQQPPPPVDQYYPNAYYG</sequence>
<dbReference type="GO" id="GO:0005634">
    <property type="term" value="C:nucleus"/>
    <property type="evidence" value="ECO:0007669"/>
    <property type="project" value="UniProtKB-SubCell"/>
</dbReference>
<dbReference type="PROSITE" id="PS50048">
    <property type="entry name" value="ZN2_CY6_FUNGAL_2"/>
    <property type="match status" value="1"/>
</dbReference>
<dbReference type="InterPro" id="IPR050613">
    <property type="entry name" value="Sec_Metabolite_Reg"/>
</dbReference>
<evidence type="ECO:0000256" key="1">
    <source>
        <dbReference type="ARBA" id="ARBA00004123"/>
    </source>
</evidence>
<feature type="compositionally biased region" description="Polar residues" evidence="3">
    <location>
        <begin position="567"/>
        <end position="577"/>
    </location>
</feature>
<evidence type="ECO:0000256" key="3">
    <source>
        <dbReference type="SAM" id="MobiDB-lite"/>
    </source>
</evidence>
<dbReference type="CDD" id="cd00067">
    <property type="entry name" value="GAL4"/>
    <property type="match status" value="1"/>
</dbReference>
<feature type="compositionally biased region" description="Polar residues" evidence="3">
    <location>
        <begin position="1000"/>
        <end position="1011"/>
    </location>
</feature>
<keyword evidence="6" id="KW-1185">Reference proteome</keyword>
<name>A0A369JPI1_HYPMA</name>
<feature type="region of interest" description="Disordered" evidence="3">
    <location>
        <begin position="1"/>
        <end position="56"/>
    </location>
</feature>
<dbReference type="SUPFAM" id="SSF57701">
    <property type="entry name" value="Zn2/Cys6 DNA-binding domain"/>
    <property type="match status" value="1"/>
</dbReference>
<dbReference type="PANTHER" id="PTHR31001">
    <property type="entry name" value="UNCHARACTERIZED TRANSCRIPTIONAL REGULATORY PROTEIN"/>
    <property type="match status" value="1"/>
</dbReference>
<dbReference type="OrthoDB" id="2269373at2759"/>
<dbReference type="Proteomes" id="UP000076154">
    <property type="component" value="Unassembled WGS sequence"/>
</dbReference>
<feature type="compositionally biased region" description="Acidic residues" evidence="3">
    <location>
        <begin position="589"/>
        <end position="605"/>
    </location>
</feature>
<dbReference type="InterPro" id="IPR036864">
    <property type="entry name" value="Zn2-C6_fun-type_DNA-bd_sf"/>
</dbReference>
<feature type="region of interest" description="Disordered" evidence="3">
    <location>
        <begin position="278"/>
        <end position="309"/>
    </location>
</feature>
<feature type="compositionally biased region" description="Low complexity" evidence="3">
    <location>
        <begin position="294"/>
        <end position="309"/>
    </location>
</feature>
<comment type="caution">
    <text evidence="5">The sequence shown here is derived from an EMBL/GenBank/DDBJ whole genome shotgun (WGS) entry which is preliminary data.</text>
</comment>
<dbReference type="CDD" id="cd12148">
    <property type="entry name" value="fungal_TF_MHR"/>
    <property type="match status" value="1"/>
</dbReference>
<gene>
    <name evidence="5" type="ORF">Hypma_009400</name>
</gene>
<feature type="compositionally biased region" description="Polar residues" evidence="3">
    <location>
        <begin position="19"/>
        <end position="42"/>
    </location>
</feature>
<dbReference type="SMART" id="SM00066">
    <property type="entry name" value="GAL4"/>
    <property type="match status" value="1"/>
</dbReference>
<dbReference type="InterPro" id="IPR001138">
    <property type="entry name" value="Zn2Cys6_DnaBD"/>
</dbReference>
<dbReference type="PROSITE" id="PS00463">
    <property type="entry name" value="ZN2_CY6_FUNGAL_1"/>
    <property type="match status" value="1"/>
</dbReference>
<dbReference type="EMBL" id="LUEZ02000046">
    <property type="protein sequence ID" value="RDB23758.1"/>
    <property type="molecule type" value="Genomic_DNA"/>
</dbReference>
<dbReference type="InParanoid" id="A0A369JPI1"/>
<feature type="domain" description="Zn(2)-C6 fungal-type" evidence="4">
    <location>
        <begin position="67"/>
        <end position="98"/>
    </location>
</feature>
<protein>
    <recommendedName>
        <fullName evidence="4">Zn(2)-C6 fungal-type domain-containing protein</fullName>
    </recommendedName>
</protein>
<organism evidence="5 6">
    <name type="scientific">Hypsizygus marmoreus</name>
    <name type="common">White beech mushroom</name>
    <name type="synonym">Agaricus marmoreus</name>
    <dbReference type="NCBI Taxonomy" id="39966"/>
    <lineage>
        <taxon>Eukaryota</taxon>
        <taxon>Fungi</taxon>
        <taxon>Dikarya</taxon>
        <taxon>Basidiomycota</taxon>
        <taxon>Agaricomycotina</taxon>
        <taxon>Agaricomycetes</taxon>
        <taxon>Agaricomycetidae</taxon>
        <taxon>Agaricales</taxon>
        <taxon>Tricholomatineae</taxon>
        <taxon>Lyophyllaceae</taxon>
        <taxon>Hypsizygus</taxon>
    </lineage>
</organism>
<dbReference type="GO" id="GO:0000981">
    <property type="term" value="F:DNA-binding transcription factor activity, RNA polymerase II-specific"/>
    <property type="evidence" value="ECO:0007669"/>
    <property type="project" value="InterPro"/>
</dbReference>
<feature type="region of interest" description="Disordered" evidence="3">
    <location>
        <begin position="567"/>
        <end position="619"/>
    </location>
</feature>
<feature type="compositionally biased region" description="Polar residues" evidence="3">
    <location>
        <begin position="1118"/>
        <end position="1138"/>
    </location>
</feature>
<dbReference type="Pfam" id="PF00172">
    <property type="entry name" value="Zn_clus"/>
    <property type="match status" value="1"/>
</dbReference>
<feature type="compositionally biased region" description="Low complexity" evidence="3">
    <location>
        <begin position="1166"/>
        <end position="1184"/>
    </location>
</feature>
<dbReference type="STRING" id="39966.A0A369JPI1"/>
<feature type="region of interest" description="Disordered" evidence="3">
    <location>
        <begin position="895"/>
        <end position="1022"/>
    </location>
</feature>
<reference evidence="5" key="1">
    <citation type="submission" date="2018-04" db="EMBL/GenBank/DDBJ databases">
        <title>Whole genome sequencing of Hypsizygus marmoreus.</title>
        <authorList>
            <person name="Choi I.-G."/>
            <person name="Min B."/>
            <person name="Kim J.-G."/>
            <person name="Kim S."/>
            <person name="Oh Y.-L."/>
            <person name="Kong W.-S."/>
            <person name="Park H."/>
            <person name="Jeong J."/>
            <person name="Song E.-S."/>
        </authorList>
    </citation>
    <scope>NUCLEOTIDE SEQUENCE [LARGE SCALE GENOMIC DNA]</scope>
    <source>
        <strain evidence="5">51987-8</strain>
    </source>
</reference>
<feature type="region of interest" description="Disordered" evidence="3">
    <location>
        <begin position="1112"/>
        <end position="1215"/>
    </location>
</feature>
<feature type="compositionally biased region" description="Polar residues" evidence="3">
    <location>
        <begin position="1294"/>
        <end position="1316"/>
    </location>
</feature>
<evidence type="ECO:0000313" key="5">
    <source>
        <dbReference type="EMBL" id="RDB23758.1"/>
    </source>
</evidence>